<evidence type="ECO:0000313" key="3">
    <source>
        <dbReference type="Proteomes" id="UP000000268"/>
    </source>
</evidence>
<protein>
    <recommendedName>
        <fullName evidence="4">GIY-YIG domain-containing protein</fullName>
    </recommendedName>
</protein>
<dbReference type="STRING" id="329726.AM1_0116"/>
<accession>B0C6A9</accession>
<dbReference type="KEGG" id="amr:AM1_0116"/>
<dbReference type="RefSeq" id="WP_012160822.1">
    <property type="nucleotide sequence ID" value="NC_009925.1"/>
</dbReference>
<dbReference type="Proteomes" id="UP000000268">
    <property type="component" value="Chromosome"/>
</dbReference>
<sequence length="216" mass="23809">MGIENPNAIEHQNVPQAHQGLHDFLYSSDDEHTAETATTPTTAQAAESPIPVATWCEASGDVKISGVYAVFDQAGNPQYVNYSRNVSLSLKSHIFQHGEEICAQVKVQTFKFPKRAEMEQLRDEWIAAFPSLPPGNTGDGKWAGTVKDAAIQAMSAQERQAYEEKKVKLQKAMALGVAGSAQPQSEAERRQNLESAIKDDNWSEVIREQTKETHAE</sequence>
<proteinExistence type="predicted"/>
<name>B0C6A9_ACAM1</name>
<dbReference type="CDD" id="cd10450">
    <property type="entry name" value="GIY-YIG_AtGrxS16_like"/>
    <property type="match status" value="1"/>
</dbReference>
<evidence type="ECO:0000313" key="2">
    <source>
        <dbReference type="EMBL" id="ABW25203.1"/>
    </source>
</evidence>
<dbReference type="OrthoDB" id="571188at2"/>
<dbReference type="eggNOG" id="ENOG502Z7QQ">
    <property type="taxonomic scope" value="Bacteria"/>
</dbReference>
<evidence type="ECO:0008006" key="4">
    <source>
        <dbReference type="Google" id="ProtNLM"/>
    </source>
</evidence>
<organism evidence="2 3">
    <name type="scientific">Acaryochloris marina (strain MBIC 11017)</name>
    <dbReference type="NCBI Taxonomy" id="329726"/>
    <lineage>
        <taxon>Bacteria</taxon>
        <taxon>Bacillati</taxon>
        <taxon>Cyanobacteriota</taxon>
        <taxon>Cyanophyceae</taxon>
        <taxon>Acaryochloridales</taxon>
        <taxon>Acaryochloridaceae</taxon>
        <taxon>Acaryochloris</taxon>
    </lineage>
</organism>
<dbReference type="InterPro" id="IPR049578">
    <property type="entry name" value="CAXIP1-like_GIY-YIG_dom"/>
</dbReference>
<evidence type="ECO:0000256" key="1">
    <source>
        <dbReference type="SAM" id="MobiDB-lite"/>
    </source>
</evidence>
<dbReference type="AlphaFoldDB" id="B0C6A9"/>
<dbReference type="HOGENOM" id="CLU_1254866_0_0_3"/>
<dbReference type="EMBL" id="CP000828">
    <property type="protein sequence ID" value="ABW25203.1"/>
    <property type="molecule type" value="Genomic_DNA"/>
</dbReference>
<reference evidence="2 3" key="1">
    <citation type="journal article" date="2008" name="Proc. Natl. Acad. Sci. U.S.A.">
        <title>Niche adaptation and genome expansion in the chlorophyll d-producing cyanobacterium Acaryochloris marina.</title>
        <authorList>
            <person name="Swingley W.D."/>
            <person name="Chen M."/>
            <person name="Cheung P.C."/>
            <person name="Conrad A.L."/>
            <person name="Dejesa L.C."/>
            <person name="Hao J."/>
            <person name="Honchak B.M."/>
            <person name="Karbach L.E."/>
            <person name="Kurdoglu A."/>
            <person name="Lahiri S."/>
            <person name="Mastrian S.D."/>
            <person name="Miyashita H."/>
            <person name="Page L."/>
            <person name="Ramakrishna P."/>
            <person name="Satoh S."/>
            <person name="Sattley W.M."/>
            <person name="Shimada Y."/>
            <person name="Taylor H.L."/>
            <person name="Tomo T."/>
            <person name="Tsuchiya T."/>
            <person name="Wang Z.T."/>
            <person name="Raymond J."/>
            <person name="Mimuro M."/>
            <person name="Blankenship R.E."/>
            <person name="Touchman J.W."/>
        </authorList>
    </citation>
    <scope>NUCLEOTIDE SEQUENCE [LARGE SCALE GENOMIC DNA]</scope>
    <source>
        <strain evidence="3">MBIC 11017</strain>
    </source>
</reference>
<feature type="region of interest" description="Disordered" evidence="1">
    <location>
        <begin position="177"/>
        <end position="216"/>
    </location>
</feature>
<gene>
    <name evidence="2" type="ordered locus">AM1_0116</name>
</gene>
<feature type="compositionally biased region" description="Basic and acidic residues" evidence="1">
    <location>
        <begin position="186"/>
        <end position="216"/>
    </location>
</feature>
<keyword evidence="3" id="KW-1185">Reference proteome</keyword>